<gene>
    <name evidence="2" type="ORF">GPECTOR_88g463</name>
</gene>
<name>A0A150G2I3_GONPE</name>
<feature type="region of interest" description="Disordered" evidence="1">
    <location>
        <begin position="23"/>
        <end position="69"/>
    </location>
</feature>
<sequence>MSFAAPAGRSYLTSQALTMGPAAVLATSREGHRPAGRRPPVAPARGDLAERERRPLGACQDPGRHAPEPLLASSKVVEVEVGAEVEAGQAHALTEGAAHPDAEVVETLLVVSLVAGLNAGAYLGWLWLL</sequence>
<protein>
    <submittedName>
        <fullName evidence="2">Uncharacterized protein</fullName>
    </submittedName>
</protein>
<proteinExistence type="predicted"/>
<dbReference type="EMBL" id="LSYV01000089">
    <property type="protein sequence ID" value="KXZ43520.1"/>
    <property type="molecule type" value="Genomic_DNA"/>
</dbReference>
<evidence type="ECO:0000256" key="1">
    <source>
        <dbReference type="SAM" id="MobiDB-lite"/>
    </source>
</evidence>
<dbReference type="Proteomes" id="UP000075714">
    <property type="component" value="Unassembled WGS sequence"/>
</dbReference>
<evidence type="ECO:0000313" key="2">
    <source>
        <dbReference type="EMBL" id="KXZ43520.1"/>
    </source>
</evidence>
<evidence type="ECO:0000313" key="3">
    <source>
        <dbReference type="Proteomes" id="UP000075714"/>
    </source>
</evidence>
<dbReference type="AlphaFoldDB" id="A0A150G2I3"/>
<accession>A0A150G2I3</accession>
<organism evidence="2 3">
    <name type="scientific">Gonium pectorale</name>
    <name type="common">Green alga</name>
    <dbReference type="NCBI Taxonomy" id="33097"/>
    <lineage>
        <taxon>Eukaryota</taxon>
        <taxon>Viridiplantae</taxon>
        <taxon>Chlorophyta</taxon>
        <taxon>core chlorophytes</taxon>
        <taxon>Chlorophyceae</taxon>
        <taxon>CS clade</taxon>
        <taxon>Chlamydomonadales</taxon>
        <taxon>Volvocaceae</taxon>
        <taxon>Gonium</taxon>
    </lineage>
</organism>
<comment type="caution">
    <text evidence="2">The sequence shown here is derived from an EMBL/GenBank/DDBJ whole genome shotgun (WGS) entry which is preliminary data.</text>
</comment>
<keyword evidence="3" id="KW-1185">Reference proteome</keyword>
<reference evidence="3" key="1">
    <citation type="journal article" date="2016" name="Nat. Commun.">
        <title>The Gonium pectorale genome demonstrates co-option of cell cycle regulation during the evolution of multicellularity.</title>
        <authorList>
            <person name="Hanschen E.R."/>
            <person name="Marriage T.N."/>
            <person name="Ferris P.J."/>
            <person name="Hamaji T."/>
            <person name="Toyoda A."/>
            <person name="Fujiyama A."/>
            <person name="Neme R."/>
            <person name="Noguchi H."/>
            <person name="Minakuchi Y."/>
            <person name="Suzuki M."/>
            <person name="Kawai-Toyooka H."/>
            <person name="Smith D.R."/>
            <person name="Sparks H."/>
            <person name="Anderson J."/>
            <person name="Bakaric R."/>
            <person name="Luria V."/>
            <person name="Karger A."/>
            <person name="Kirschner M.W."/>
            <person name="Durand P.M."/>
            <person name="Michod R.E."/>
            <person name="Nozaki H."/>
            <person name="Olson B.J."/>
        </authorList>
    </citation>
    <scope>NUCLEOTIDE SEQUENCE [LARGE SCALE GENOMIC DNA]</scope>
    <source>
        <strain evidence="3">NIES-2863</strain>
    </source>
</reference>